<dbReference type="EMBL" id="JANHOG010000542">
    <property type="protein sequence ID" value="KAJ3553417.1"/>
    <property type="molecule type" value="Genomic_DNA"/>
</dbReference>
<reference evidence="1" key="1">
    <citation type="submission" date="2022-07" db="EMBL/GenBank/DDBJ databases">
        <title>Genome Sequence of Phlebia brevispora.</title>
        <authorList>
            <person name="Buettner E."/>
        </authorList>
    </citation>
    <scope>NUCLEOTIDE SEQUENCE</scope>
    <source>
        <strain evidence="1">MPL23</strain>
    </source>
</reference>
<proteinExistence type="predicted"/>
<name>A0ACC1T5G1_9APHY</name>
<keyword evidence="2" id="KW-1185">Reference proteome</keyword>
<evidence type="ECO:0000313" key="2">
    <source>
        <dbReference type="Proteomes" id="UP001148662"/>
    </source>
</evidence>
<accession>A0ACC1T5G1</accession>
<evidence type="ECO:0000313" key="1">
    <source>
        <dbReference type="EMBL" id="KAJ3553417.1"/>
    </source>
</evidence>
<comment type="caution">
    <text evidence="1">The sequence shown here is derived from an EMBL/GenBank/DDBJ whole genome shotgun (WGS) entry which is preliminary data.</text>
</comment>
<dbReference type="Proteomes" id="UP001148662">
    <property type="component" value="Unassembled WGS sequence"/>
</dbReference>
<gene>
    <name evidence="1" type="ORF">NM688_g3626</name>
</gene>
<sequence length="517" mass="57370">MAWPLSLFSGGDAARSADSESGSDRDLEQQSEVPSSAVTELLRHFEAPGLALPPSARVGDPKLKQRESQPLRLWQLWRYGAFAALKASELVTALLSYHIRGPPKKSWGIEMTLLSCIMRDISRHSQLADIAMIRMLMGISGLVPVPSDAVVTPVTFRVPKRALRGILAEFDAQEDGTRELSGEWVVGRRTWQRLQREWQHTKKLKLKLGQDTTAAESVAQPKRKERVILYLHGGAYYLSSPATHRLITIPLSKHLDARLFALDYRLAPETRFPGPLHDAVSAYFRLVDDLHISPENIILSGDSAGGGLALALMMYLRDNGYPLPGGGILMSPWVDLTMSCDSWDSNAKYDVVPMPQPGDHLNPVACYLGEDMEKYLTHPYASPLFGDLKGLPPLLVQGGDAEVLRDEITLLAHKATLAGVKVRHELYEDAIHVFQTFPFLDQARQAFLSAREFVRELLAEREGTEKPLGLQLSAEEHLENEIDTESTRVVRGDGTDSSAKKTDIPFKTSKNGHYGHT</sequence>
<organism evidence="1 2">
    <name type="scientific">Phlebia brevispora</name>
    <dbReference type="NCBI Taxonomy" id="194682"/>
    <lineage>
        <taxon>Eukaryota</taxon>
        <taxon>Fungi</taxon>
        <taxon>Dikarya</taxon>
        <taxon>Basidiomycota</taxon>
        <taxon>Agaricomycotina</taxon>
        <taxon>Agaricomycetes</taxon>
        <taxon>Polyporales</taxon>
        <taxon>Meruliaceae</taxon>
        <taxon>Phlebia</taxon>
    </lineage>
</organism>
<protein>
    <submittedName>
        <fullName evidence="1">Uncharacterized protein</fullName>
    </submittedName>
</protein>